<evidence type="ECO:0000259" key="1">
    <source>
        <dbReference type="Pfam" id="PF00403"/>
    </source>
</evidence>
<organism evidence="2 3">
    <name type="scientific">Mesorhizobium delmotii</name>
    <dbReference type="NCBI Taxonomy" id="1631247"/>
    <lineage>
        <taxon>Bacteria</taxon>
        <taxon>Pseudomonadati</taxon>
        <taxon>Pseudomonadota</taxon>
        <taxon>Alphaproteobacteria</taxon>
        <taxon>Hyphomicrobiales</taxon>
        <taxon>Phyllobacteriaceae</taxon>
        <taxon>Mesorhizobium</taxon>
    </lineage>
</organism>
<dbReference type="GO" id="GO:0046872">
    <property type="term" value="F:metal ion binding"/>
    <property type="evidence" value="ECO:0007669"/>
    <property type="project" value="InterPro"/>
</dbReference>
<name>A0A2P9ARK7_9HYPH</name>
<dbReference type="InterPro" id="IPR036163">
    <property type="entry name" value="HMA_dom_sf"/>
</dbReference>
<dbReference type="EMBL" id="FUIG01000044">
    <property type="protein sequence ID" value="SJM33717.1"/>
    <property type="molecule type" value="Genomic_DNA"/>
</dbReference>
<proteinExistence type="predicted"/>
<accession>A0A2P9ARK7</accession>
<feature type="domain" description="HMA" evidence="1">
    <location>
        <begin position="20"/>
        <end position="76"/>
    </location>
</feature>
<dbReference type="AlphaFoldDB" id="A0A2P9ARK7"/>
<sequence>MCSTHEHTSQTANEKVEGTTFKVAEMTCGHCAGTIRKAFDQMMPGVGVGIDLDKREVTVAGDAAVAAETIRAAGYEPQTLAH</sequence>
<dbReference type="Pfam" id="PF00403">
    <property type="entry name" value="HMA"/>
    <property type="match status" value="1"/>
</dbReference>
<reference evidence="3" key="1">
    <citation type="submission" date="2016-12" db="EMBL/GenBank/DDBJ databases">
        <authorList>
            <person name="Brunel B."/>
        </authorList>
    </citation>
    <scope>NUCLEOTIDE SEQUENCE [LARGE SCALE GENOMIC DNA]</scope>
</reference>
<dbReference type="Proteomes" id="UP000245698">
    <property type="component" value="Unassembled WGS sequence"/>
</dbReference>
<dbReference type="Gene3D" id="3.30.70.100">
    <property type="match status" value="1"/>
</dbReference>
<evidence type="ECO:0000313" key="3">
    <source>
        <dbReference type="Proteomes" id="UP000245698"/>
    </source>
</evidence>
<dbReference type="RefSeq" id="WP_123150394.1">
    <property type="nucleotide sequence ID" value="NZ_FUIG01000044.1"/>
</dbReference>
<protein>
    <submittedName>
        <fullName evidence="2">Exported protein (Modular protein)</fullName>
    </submittedName>
</protein>
<evidence type="ECO:0000313" key="2">
    <source>
        <dbReference type="EMBL" id="SJM33717.1"/>
    </source>
</evidence>
<dbReference type="InterPro" id="IPR006121">
    <property type="entry name" value="HMA_dom"/>
</dbReference>
<dbReference type="CDD" id="cd00371">
    <property type="entry name" value="HMA"/>
    <property type="match status" value="1"/>
</dbReference>
<dbReference type="SUPFAM" id="SSF55008">
    <property type="entry name" value="HMA, heavy metal-associated domain"/>
    <property type="match status" value="1"/>
</dbReference>
<keyword evidence="3" id="KW-1185">Reference proteome</keyword>
<gene>
    <name evidence="2" type="ORF">BQ8482_360118</name>
</gene>